<dbReference type="PANTHER" id="PTHR12419:SF4">
    <property type="entry name" value="OTU DOMAIN-CONTAINING PROTEIN 5"/>
    <property type="match status" value="1"/>
</dbReference>
<proteinExistence type="inferred from homology"/>
<keyword evidence="5" id="KW-0833">Ubl conjugation pathway</keyword>
<comment type="catalytic activity">
    <reaction evidence="1">
        <text>Thiol-dependent hydrolysis of ester, thioester, amide, peptide and isopeptide bonds formed by the C-terminal Gly of ubiquitin (a 76-residue protein attached to proteins as an intracellular targeting signal).</text>
        <dbReference type="EC" id="3.4.19.12"/>
    </reaction>
</comment>
<accession>A0ABP0THA1</accession>
<dbReference type="InterPro" id="IPR003323">
    <property type="entry name" value="OTU_dom"/>
</dbReference>
<gene>
    <name evidence="9" type="ORF">CSSPTR1EN2_LOCUS3525</name>
</gene>
<protein>
    <recommendedName>
        <fullName evidence="3">ubiquitinyl hydrolase 1</fullName>
        <ecNumber evidence="3">3.4.19.12</ecNumber>
    </recommendedName>
</protein>
<evidence type="ECO:0000256" key="4">
    <source>
        <dbReference type="ARBA" id="ARBA00022670"/>
    </source>
</evidence>
<feature type="region of interest" description="Disordered" evidence="7">
    <location>
        <begin position="174"/>
        <end position="198"/>
    </location>
</feature>
<keyword evidence="10" id="KW-1185">Reference proteome</keyword>
<dbReference type="Pfam" id="PF02338">
    <property type="entry name" value="OTU"/>
    <property type="match status" value="1"/>
</dbReference>
<dbReference type="PROSITE" id="PS50802">
    <property type="entry name" value="OTU"/>
    <property type="match status" value="1"/>
</dbReference>
<evidence type="ECO:0000313" key="9">
    <source>
        <dbReference type="EMBL" id="CAK9196541.1"/>
    </source>
</evidence>
<dbReference type="SUPFAM" id="SSF54001">
    <property type="entry name" value="Cysteine proteinases"/>
    <property type="match status" value="1"/>
</dbReference>
<evidence type="ECO:0000256" key="2">
    <source>
        <dbReference type="ARBA" id="ARBA00010407"/>
    </source>
</evidence>
<sequence>MTRVVVPRGSGPAANSSSQSRPPSAALPPSSSVSSSAALPSSGPASSSSSTPPLPCTQQHEGPEVHQSFNEGEQLQTLVVVADNNINGALQECFSSSLLDAANGGDNDDVHFVESQVHSTGVALDHHVHGSGGAHTILRSHEENDWGRAMGNPNVSSEAIGCSYLSATAPTPSVPFLPSSSSSRRSGLVVGPSASSGTRGGVTYWRIPRAVKVSRNSPNSSRPTSPRVYGEGDGYNSADEQGPWSSGPSGYEDNGERERQFENELRRVKSLEVRWMAEDGNCLFRAVADQVYGDAEMYSETRQLCIDYMEKERDHFSHFVTESFTAYCKRKRRDKVYGNNLEIQAMAEMYNRPIHIYSYSTEPINIFHGSYETDLPPIRLSYHRSNHYNSLLDPCNPAVGAGLGFGSLCGRNVDTEQVKAALKAQQEQQIDKALLAEGRFYSDMERTEQEIEHMVMETSRAEFLAAENSRLPLPWQEETSTSAGAEPSSSGTTTSAGGAEGAVSSNVRKLLSMGFSYLRVMEAHSIFGDHISNMLCYLMETDGCSDGESVSRRKGKAAE</sequence>
<dbReference type="EMBL" id="OZ019903">
    <property type="protein sequence ID" value="CAK9196541.1"/>
    <property type="molecule type" value="Genomic_DNA"/>
</dbReference>
<feature type="region of interest" description="Disordered" evidence="7">
    <location>
        <begin position="1"/>
        <end position="66"/>
    </location>
</feature>
<reference evidence="9" key="1">
    <citation type="submission" date="2024-02" db="EMBL/GenBank/DDBJ databases">
        <authorList>
            <consortium name="ELIXIR-Norway"/>
            <consortium name="Elixir Norway"/>
        </authorList>
    </citation>
    <scope>NUCLEOTIDE SEQUENCE</scope>
</reference>
<feature type="region of interest" description="Disordered" evidence="7">
    <location>
        <begin position="214"/>
        <end position="258"/>
    </location>
</feature>
<dbReference type="InterPro" id="IPR050704">
    <property type="entry name" value="Peptidase_C85-like"/>
</dbReference>
<organism evidence="9 10">
    <name type="scientific">Sphagnum troendelagicum</name>
    <dbReference type="NCBI Taxonomy" id="128251"/>
    <lineage>
        <taxon>Eukaryota</taxon>
        <taxon>Viridiplantae</taxon>
        <taxon>Streptophyta</taxon>
        <taxon>Embryophyta</taxon>
        <taxon>Bryophyta</taxon>
        <taxon>Sphagnophytina</taxon>
        <taxon>Sphagnopsida</taxon>
        <taxon>Sphagnales</taxon>
        <taxon>Sphagnaceae</taxon>
        <taxon>Sphagnum</taxon>
    </lineage>
</organism>
<keyword evidence="4" id="KW-0645">Protease</keyword>
<feature type="region of interest" description="Disordered" evidence="7">
    <location>
        <begin position="477"/>
        <end position="501"/>
    </location>
</feature>
<dbReference type="EC" id="3.4.19.12" evidence="3"/>
<dbReference type="Gene3D" id="3.90.70.80">
    <property type="match status" value="1"/>
</dbReference>
<evidence type="ECO:0000256" key="3">
    <source>
        <dbReference type="ARBA" id="ARBA00012759"/>
    </source>
</evidence>
<feature type="domain" description="OTU" evidence="8">
    <location>
        <begin position="271"/>
        <end position="394"/>
    </location>
</feature>
<evidence type="ECO:0000256" key="7">
    <source>
        <dbReference type="SAM" id="MobiDB-lite"/>
    </source>
</evidence>
<dbReference type="CDD" id="cd22796">
    <property type="entry name" value="OTU_plant_OTU6-like"/>
    <property type="match status" value="1"/>
</dbReference>
<feature type="compositionally biased region" description="Low complexity" evidence="7">
    <location>
        <begin position="214"/>
        <end position="227"/>
    </location>
</feature>
<feature type="compositionally biased region" description="Low complexity" evidence="7">
    <location>
        <begin position="174"/>
        <end position="193"/>
    </location>
</feature>
<name>A0ABP0THA1_9BRYO</name>
<evidence type="ECO:0000313" key="10">
    <source>
        <dbReference type="Proteomes" id="UP001497512"/>
    </source>
</evidence>
<dbReference type="InterPro" id="IPR038765">
    <property type="entry name" value="Papain-like_cys_pep_sf"/>
</dbReference>
<evidence type="ECO:0000256" key="6">
    <source>
        <dbReference type="ARBA" id="ARBA00022801"/>
    </source>
</evidence>
<evidence type="ECO:0000256" key="5">
    <source>
        <dbReference type="ARBA" id="ARBA00022786"/>
    </source>
</evidence>
<evidence type="ECO:0000256" key="1">
    <source>
        <dbReference type="ARBA" id="ARBA00000707"/>
    </source>
</evidence>
<dbReference type="Proteomes" id="UP001497512">
    <property type="component" value="Chromosome 11"/>
</dbReference>
<feature type="compositionally biased region" description="Low complexity" evidence="7">
    <location>
        <begin position="12"/>
        <end position="51"/>
    </location>
</feature>
<comment type="similarity">
    <text evidence="2">Belongs to the peptidase C85 family.</text>
</comment>
<evidence type="ECO:0000259" key="8">
    <source>
        <dbReference type="PROSITE" id="PS50802"/>
    </source>
</evidence>
<dbReference type="PANTHER" id="PTHR12419">
    <property type="entry name" value="OTU DOMAIN CONTAINING PROTEIN"/>
    <property type="match status" value="1"/>
</dbReference>
<keyword evidence="6" id="KW-0378">Hydrolase</keyword>